<reference evidence="2" key="1">
    <citation type="submission" date="2017-06" db="EMBL/GenBank/DDBJ databases">
        <title>Capnocytophaga spp. assemblies.</title>
        <authorList>
            <person name="Gulvik C.A."/>
        </authorList>
    </citation>
    <scope>NUCLEOTIDE SEQUENCE [LARGE SCALE GENOMIC DNA]</scope>
    <source>
        <strain evidence="2">H2177</strain>
    </source>
</reference>
<dbReference type="EMBL" id="CP022387">
    <property type="protein sequence ID" value="ATA89833.1"/>
    <property type="molecule type" value="Genomic_DNA"/>
</dbReference>
<accession>A0A250FXN5</accession>
<name>A0A250FXN5_9FLAO</name>
<proteinExistence type="predicted"/>
<protein>
    <submittedName>
        <fullName evidence="1">Uncharacterized protein</fullName>
    </submittedName>
</protein>
<evidence type="ECO:0000313" key="1">
    <source>
        <dbReference type="EMBL" id="ATA89833.1"/>
    </source>
</evidence>
<sequence>MPNTKLLIKNLFFETNEDKSTNLDSLFIENFFLAKYNDNGGIDQYFEELKEREQAGSFMHLDCLFQSLFILPTNAMQSYL</sequence>
<dbReference type="AlphaFoldDB" id="A0A250FXN5"/>
<gene>
    <name evidence="1" type="ORF">CGC58_08885</name>
</gene>
<organism evidence="1 2">
    <name type="scientific">Capnocytophaga stomatis</name>
    <dbReference type="NCBI Taxonomy" id="1848904"/>
    <lineage>
        <taxon>Bacteria</taxon>
        <taxon>Pseudomonadati</taxon>
        <taxon>Bacteroidota</taxon>
        <taxon>Flavobacteriia</taxon>
        <taxon>Flavobacteriales</taxon>
        <taxon>Flavobacteriaceae</taxon>
        <taxon>Capnocytophaga</taxon>
    </lineage>
</organism>
<dbReference type="KEGG" id="csto:CGC58_08885"/>
<evidence type="ECO:0000313" key="2">
    <source>
        <dbReference type="Proteomes" id="UP000217348"/>
    </source>
</evidence>
<dbReference type="Proteomes" id="UP000217348">
    <property type="component" value="Chromosome"/>
</dbReference>